<evidence type="ECO:0000313" key="3">
    <source>
        <dbReference type="EMBL" id="HJD53596.1"/>
    </source>
</evidence>
<dbReference type="AlphaFoldDB" id="A0A9D2UJQ7"/>
<dbReference type="NCBIfam" id="TIGR04183">
    <property type="entry name" value="Por_Secre_tail"/>
    <property type="match status" value="1"/>
</dbReference>
<keyword evidence="2" id="KW-0732">Signal</keyword>
<evidence type="ECO:0000313" key="4">
    <source>
        <dbReference type="Proteomes" id="UP000787625"/>
    </source>
</evidence>
<evidence type="ECO:0000256" key="1">
    <source>
        <dbReference type="SAM" id="Coils"/>
    </source>
</evidence>
<reference evidence="3" key="1">
    <citation type="journal article" date="2021" name="PeerJ">
        <title>Extensive microbial diversity within the chicken gut microbiome revealed by metagenomics and culture.</title>
        <authorList>
            <person name="Gilroy R."/>
            <person name="Ravi A."/>
            <person name="Getino M."/>
            <person name="Pursley I."/>
            <person name="Horton D.L."/>
            <person name="Alikhan N.F."/>
            <person name="Baker D."/>
            <person name="Gharbi K."/>
            <person name="Hall N."/>
            <person name="Watson M."/>
            <person name="Adriaenssens E.M."/>
            <person name="Foster-Nyarko E."/>
            <person name="Jarju S."/>
            <person name="Secka A."/>
            <person name="Antonio M."/>
            <person name="Oren A."/>
            <person name="Chaudhuri R.R."/>
            <person name="La Ragione R."/>
            <person name="Hildebrand F."/>
            <person name="Pallen M.J."/>
        </authorList>
    </citation>
    <scope>NUCLEOTIDE SEQUENCE</scope>
    <source>
        <strain evidence="3">MalCec1-1739</strain>
    </source>
</reference>
<reference evidence="3" key="2">
    <citation type="submission" date="2021-04" db="EMBL/GenBank/DDBJ databases">
        <authorList>
            <person name="Gilroy R."/>
        </authorList>
    </citation>
    <scope>NUCLEOTIDE SEQUENCE</scope>
    <source>
        <strain evidence="3">MalCec1-1739</strain>
    </source>
</reference>
<feature type="coiled-coil region" evidence="1">
    <location>
        <begin position="215"/>
        <end position="242"/>
    </location>
</feature>
<accession>A0A9D2UJQ7</accession>
<proteinExistence type="predicted"/>
<dbReference type="EMBL" id="DWUP01000182">
    <property type="protein sequence ID" value="HJD53596.1"/>
    <property type="molecule type" value="Genomic_DNA"/>
</dbReference>
<dbReference type="Proteomes" id="UP000787625">
    <property type="component" value="Unassembled WGS sequence"/>
</dbReference>
<dbReference type="InterPro" id="IPR026444">
    <property type="entry name" value="Secre_tail"/>
</dbReference>
<protein>
    <submittedName>
        <fullName evidence="3">T9SS type A sorting domain-containing protein</fullName>
    </submittedName>
</protein>
<feature type="chain" id="PRO_5038504356" evidence="2">
    <location>
        <begin position="20"/>
        <end position="347"/>
    </location>
</feature>
<organism evidence="3 4">
    <name type="scientific">Candidatus Avibacteroides avistercoris</name>
    <dbReference type="NCBI Taxonomy" id="2840690"/>
    <lineage>
        <taxon>Bacteria</taxon>
        <taxon>Pseudomonadati</taxon>
        <taxon>Bacteroidota</taxon>
        <taxon>Bacteroidia</taxon>
        <taxon>Bacteroidales</taxon>
        <taxon>Bacteroidaceae</taxon>
        <taxon>Bacteroidaceae incertae sedis</taxon>
        <taxon>Candidatus Avibacteroides</taxon>
    </lineage>
</organism>
<evidence type="ECO:0000256" key="2">
    <source>
        <dbReference type="SAM" id="SignalP"/>
    </source>
</evidence>
<gene>
    <name evidence="3" type="ORF">IAA93_07735</name>
</gene>
<sequence>MKNYVFAILALCSVSISNAQINVDSSGHSYMGKIPAETFDKMTDATTTIYGDSINSALNIYSDYDPYAAKTVGAPFLIQGVVGNTNSSSPVSPTTTFQRVFYVDYNGYVYSKNGTLMPAVDPLPYIFPPTPEIKTGRSVDDAGASALSKLSGIKGVLYSNDNDEASENSVLRSSNQSSPARKRLGLLAKDVEASIPEAVVTLGDSAKYISYSDIVVVLVDAVNELSRQVADLKQKLDEAYVATERYDVASIDAASNEYALENQYISQNAPNPFSETSVINYELPNDARKAVMYIYDINGQVMKRLDLAGNKGHVTVLSSDLRPGIYTYTLVADGVELASRKMIVNNK</sequence>
<comment type="caution">
    <text evidence="3">The sequence shown here is derived from an EMBL/GenBank/DDBJ whole genome shotgun (WGS) entry which is preliminary data.</text>
</comment>
<name>A0A9D2UJQ7_9BACT</name>
<keyword evidence="1" id="KW-0175">Coiled coil</keyword>
<feature type="signal peptide" evidence="2">
    <location>
        <begin position="1"/>
        <end position="19"/>
    </location>
</feature>